<accession>A0A1T4X8D3</accession>
<dbReference type="Proteomes" id="UP000190027">
    <property type="component" value="Unassembled WGS sequence"/>
</dbReference>
<protein>
    <submittedName>
        <fullName evidence="1">Uncharacterized protein</fullName>
    </submittedName>
</protein>
<dbReference type="AlphaFoldDB" id="A0A1T4X8D3"/>
<name>A0A1T4X8D3_9BACT</name>
<proteinExistence type="predicted"/>
<dbReference type="EMBL" id="FUYC01000008">
    <property type="protein sequence ID" value="SKA85368.1"/>
    <property type="molecule type" value="Genomic_DNA"/>
</dbReference>
<keyword evidence="2" id="KW-1185">Reference proteome</keyword>
<dbReference type="RefSeq" id="WP_078717414.1">
    <property type="nucleotide sequence ID" value="NZ_FUYC01000008.1"/>
</dbReference>
<evidence type="ECO:0000313" key="2">
    <source>
        <dbReference type="Proteomes" id="UP000190027"/>
    </source>
</evidence>
<gene>
    <name evidence="1" type="ORF">SAMN02745704_01853</name>
</gene>
<evidence type="ECO:0000313" key="1">
    <source>
        <dbReference type="EMBL" id="SKA85368.1"/>
    </source>
</evidence>
<reference evidence="1 2" key="1">
    <citation type="submission" date="2017-02" db="EMBL/GenBank/DDBJ databases">
        <authorList>
            <person name="Peterson S.W."/>
        </authorList>
    </citation>
    <scope>NUCLEOTIDE SEQUENCE [LARGE SCALE GENOMIC DNA]</scope>
    <source>
        <strain evidence="1 2">DSM 16080</strain>
    </source>
</reference>
<dbReference type="OrthoDB" id="9883850at2"/>
<sequence>MQGNHRFLQTMGYGIATLLLALLWSGMGHARSSSGVDVEFFGMPGTLREHNVNEKGLPQFMATLSRHRDLLQNAHVLVTEQKRIDATGFRSATGKASFVITLALTNDVVLKTRENICPWSNLDRCLNRSADHAMRTYRQMQRKHGVNPGSTLMNL</sequence>
<organism evidence="1 2">
    <name type="scientific">Paucidesulfovibrio gracilis DSM 16080</name>
    <dbReference type="NCBI Taxonomy" id="1121449"/>
    <lineage>
        <taxon>Bacteria</taxon>
        <taxon>Pseudomonadati</taxon>
        <taxon>Thermodesulfobacteriota</taxon>
        <taxon>Desulfovibrionia</taxon>
        <taxon>Desulfovibrionales</taxon>
        <taxon>Desulfovibrionaceae</taxon>
        <taxon>Paucidesulfovibrio</taxon>
    </lineage>
</organism>